<dbReference type="Proteomes" id="UP000315133">
    <property type="component" value="Unassembled WGS sequence"/>
</dbReference>
<dbReference type="OrthoDB" id="4823586at2"/>
<reference evidence="1 2" key="1">
    <citation type="submission" date="2019-06" db="EMBL/GenBank/DDBJ databases">
        <title>Sequencing the genomes of 1000 actinobacteria strains.</title>
        <authorList>
            <person name="Klenk H.-P."/>
        </authorList>
    </citation>
    <scope>NUCLEOTIDE SEQUENCE [LARGE SCALE GENOMIC DNA]</scope>
    <source>
        <strain evidence="1 2">DSM 12362</strain>
    </source>
</reference>
<protein>
    <recommendedName>
        <fullName evidence="3">Polyketide cyclase/dehydrase/lipid transport protein</fullName>
    </recommendedName>
</protein>
<evidence type="ECO:0000313" key="1">
    <source>
        <dbReference type="EMBL" id="TQM95471.1"/>
    </source>
</evidence>
<dbReference type="EMBL" id="VFPU01000001">
    <property type="protein sequence ID" value="TQM95471.1"/>
    <property type="molecule type" value="Genomic_DNA"/>
</dbReference>
<evidence type="ECO:0008006" key="3">
    <source>
        <dbReference type="Google" id="ProtNLM"/>
    </source>
</evidence>
<sequence length="136" mass="15135">MPEFAFDVLVEDPPEQVWERLWDLRRHTATVPLTTVAGEPLREGARFTGRTAVGPLGFDDDMVVRTWEPPRLAVVDKVGRVLTGTITVTLTRTARGTSVRWRQTYGAALVPDRLAALARPAVRTAYRSAVRRITAP</sequence>
<proteinExistence type="predicted"/>
<accession>A0A543KK57</accession>
<organism evidence="1 2">
    <name type="scientific">Ornithinimicrobium humiphilum</name>
    <dbReference type="NCBI Taxonomy" id="125288"/>
    <lineage>
        <taxon>Bacteria</taxon>
        <taxon>Bacillati</taxon>
        <taxon>Actinomycetota</taxon>
        <taxon>Actinomycetes</taxon>
        <taxon>Micrococcales</taxon>
        <taxon>Ornithinimicrobiaceae</taxon>
        <taxon>Ornithinimicrobium</taxon>
    </lineage>
</organism>
<dbReference type="SUPFAM" id="SSF55961">
    <property type="entry name" value="Bet v1-like"/>
    <property type="match status" value="1"/>
</dbReference>
<keyword evidence="2" id="KW-1185">Reference proteome</keyword>
<dbReference type="InterPro" id="IPR023393">
    <property type="entry name" value="START-like_dom_sf"/>
</dbReference>
<comment type="caution">
    <text evidence="1">The sequence shown here is derived from an EMBL/GenBank/DDBJ whole genome shotgun (WGS) entry which is preliminary data.</text>
</comment>
<name>A0A543KK57_9MICO</name>
<dbReference type="RefSeq" id="WP_141817228.1">
    <property type="nucleotide sequence ID" value="NZ_BAAAIL010000003.1"/>
</dbReference>
<evidence type="ECO:0000313" key="2">
    <source>
        <dbReference type="Proteomes" id="UP000315133"/>
    </source>
</evidence>
<dbReference type="Gene3D" id="3.30.530.20">
    <property type="match status" value="1"/>
</dbReference>
<dbReference type="AlphaFoldDB" id="A0A543KK57"/>
<gene>
    <name evidence="1" type="ORF">FB476_0314</name>
</gene>